<evidence type="ECO:0000313" key="14">
    <source>
        <dbReference type="Proteomes" id="UP000217564"/>
    </source>
</evidence>
<dbReference type="EMBL" id="CP025330">
    <property type="protein sequence ID" value="AZT93524.1"/>
    <property type="molecule type" value="Genomic_DNA"/>
</dbReference>
<dbReference type="EMBL" id="NRGX01000001">
    <property type="protein sequence ID" value="PCC19968.1"/>
    <property type="molecule type" value="Genomic_DNA"/>
</dbReference>
<reference evidence="14 15" key="3">
    <citation type="journal article" date="2017" name="Elife">
        <title>Extensive horizontal gene transfer in cheese-associated bacteria.</title>
        <authorList>
            <person name="Bonham K.S."/>
            <person name="Wolfe B.E."/>
            <person name="Dutton R.J."/>
        </authorList>
    </citation>
    <scope>NUCLEOTIDE SEQUENCE [LARGE SCALE GENOMIC DNA]</scope>
    <source>
        <strain evidence="7 15">738_8</strain>
        <strain evidence="6 14">947_7</strain>
        <strain evidence="5 17">962_8</strain>
        <strain evidence="4 16">JB5</strain>
    </source>
</reference>
<dbReference type="KEGG" id="blin:BLSMQ_1945"/>
<dbReference type="EMBL" id="CP025334">
    <property type="protein sequence ID" value="AZT97311.1"/>
    <property type="molecule type" value="Genomic_DNA"/>
</dbReference>
<evidence type="ECO:0000313" key="4">
    <source>
        <dbReference type="EMBL" id="PCC19968.1"/>
    </source>
</evidence>
<reference evidence="12 24" key="7">
    <citation type="submission" date="2018-10" db="EMBL/GenBank/DDBJ databases">
        <title>Brevibacterium genomes from Austrain hard cheese rinds.</title>
        <authorList>
            <person name="Anast J.M."/>
            <person name="Dzieciol M."/>
            <person name="Schultz D.L."/>
            <person name="Mann E."/>
            <person name="Wagner M."/>
            <person name="Schmitz-Esser S."/>
        </authorList>
    </citation>
    <scope>NUCLEOTIDE SEQUENCE [LARGE SCALE GENOMIC DNA]</scope>
    <source>
        <strain evidence="12 24">L261</strain>
    </source>
</reference>
<dbReference type="EMBL" id="FXZI01000001">
    <property type="protein sequence ID" value="SMX71725.1"/>
    <property type="molecule type" value="Genomic_DNA"/>
</dbReference>
<dbReference type="Proteomes" id="UP000234525">
    <property type="component" value="Unassembled WGS sequence"/>
</dbReference>
<evidence type="ECO:0000313" key="18">
    <source>
        <dbReference type="Proteomes" id="UP000234289"/>
    </source>
</evidence>
<dbReference type="Proteomes" id="UP000234289">
    <property type="component" value="Unassembled WGS sequence"/>
</dbReference>
<evidence type="ECO:0000313" key="13">
    <source>
        <dbReference type="Proteomes" id="UP000094793"/>
    </source>
</evidence>
<dbReference type="EMBL" id="FXZG01000001">
    <property type="protein sequence ID" value="SMX66722.1"/>
    <property type="molecule type" value="Genomic_DNA"/>
</dbReference>
<dbReference type="PATRIC" id="fig|1703.10.peg.2004"/>
<gene>
    <name evidence="10" type="ORF">BAUR9175_02124</name>
    <name evidence="8" type="ORF">BAUR920_00280</name>
    <name evidence="11" type="ORF">BAURA63_02892</name>
    <name evidence="9" type="ORF">BAURA86_00352</name>
    <name evidence="1" type="ORF">BLSMQ_1945</name>
    <name evidence="7" type="ORF">CIK59_00630</name>
    <name evidence="6" type="ORF">CIK64_07335</name>
    <name evidence="5" type="ORF">CIK65_18490</name>
    <name evidence="4" type="ORF">CIK79_17760</name>
    <name evidence="2" type="ORF">CXR23_10575</name>
    <name evidence="3" type="ORF">CXR27_10155</name>
    <name evidence="12" type="ORF">EB834_17955</name>
</gene>
<dbReference type="EMBL" id="FXYZ01000014">
    <property type="protein sequence ID" value="SMX94038.1"/>
    <property type="molecule type" value="Genomic_DNA"/>
</dbReference>
<dbReference type="Proteomes" id="UP000283000">
    <property type="component" value="Chromosome"/>
</dbReference>
<dbReference type="OrthoDB" id="3268477at2"/>
<dbReference type="Proteomes" id="UP000218620">
    <property type="component" value="Unassembled WGS sequence"/>
</dbReference>
<evidence type="ECO:0000313" key="1">
    <source>
        <dbReference type="EMBL" id="AOP53655.1"/>
    </source>
</evidence>
<dbReference type="Proteomes" id="UP000282731">
    <property type="component" value="Chromosome"/>
</dbReference>
<dbReference type="GeneID" id="60906312"/>
<dbReference type="Proteomes" id="UP000094793">
    <property type="component" value="Chromosome"/>
</dbReference>
<dbReference type="EMBL" id="RHFF01000022">
    <property type="protein sequence ID" value="TGD36898.1"/>
    <property type="molecule type" value="Genomic_DNA"/>
</dbReference>
<reference evidence="22 23" key="8">
    <citation type="submission" date="2019-01" db="EMBL/GenBank/DDBJ databases">
        <title>Comparative genomic analysis of Brevibacterium aurantiacum sheds light on its evolution and its adaptation to smear-ripened cheeses.</title>
        <authorList>
            <person name="Moineau S."/>
        </authorList>
    </citation>
    <scope>NUCLEOTIDE SEQUENCE [LARGE SCALE GENOMIC DNA]</scope>
    <source>
        <strain evidence="2 23">SMQ-1417</strain>
        <strain evidence="3 22">SMQ-1420</strain>
    </source>
</reference>
<dbReference type="EMBL" id="NRGQ01000045">
    <property type="protein sequence ID" value="PCC41270.1"/>
    <property type="molecule type" value="Genomic_DNA"/>
</dbReference>
<reference evidence="1" key="1">
    <citation type="submission" date="2016-09" db="EMBL/GenBank/DDBJ databases">
        <title>Complete Genome Sequence of Brevibacterium aurantiacum SMQ-1335.</title>
        <authorList>
            <person name="de Melo A.G."/>
            <person name="Labrie S.J."/>
            <person name="Dumaresq J."/>
            <person name="Roberts R.J."/>
            <person name="Tremblay D.M."/>
            <person name="Moineau S."/>
        </authorList>
    </citation>
    <scope>NUCLEOTIDE SEQUENCE</scope>
    <source>
        <strain evidence="1">SMQ-1335</strain>
    </source>
</reference>
<protein>
    <recommendedName>
        <fullName evidence="25">Methionine aminopeptidase</fullName>
    </recommendedName>
</protein>
<evidence type="ECO:0000313" key="23">
    <source>
        <dbReference type="Proteomes" id="UP000283000"/>
    </source>
</evidence>
<dbReference type="EMBL" id="NRHA01000003">
    <property type="protein sequence ID" value="PCC55307.1"/>
    <property type="molecule type" value="Genomic_DNA"/>
</dbReference>
<evidence type="ECO:0000313" key="8">
    <source>
        <dbReference type="EMBL" id="SMX66722.1"/>
    </source>
</evidence>
<evidence type="ECO:0000313" key="9">
    <source>
        <dbReference type="EMBL" id="SMX71725.1"/>
    </source>
</evidence>
<evidence type="ECO:0000313" key="3">
    <source>
        <dbReference type="EMBL" id="AZT97311.1"/>
    </source>
</evidence>
<dbReference type="Proteomes" id="UP000218377">
    <property type="component" value="Unassembled WGS sequence"/>
</dbReference>
<keyword evidence="21" id="KW-1185">Reference proteome</keyword>
<evidence type="ECO:0000313" key="12">
    <source>
        <dbReference type="EMBL" id="TGD36898.1"/>
    </source>
</evidence>
<proteinExistence type="predicted"/>
<evidence type="ECO:0008006" key="25">
    <source>
        <dbReference type="Google" id="ProtNLM"/>
    </source>
</evidence>
<accession>A0A2A3X8E0</accession>
<accession>A0A2H1HV13</accession>
<evidence type="ECO:0000313" key="21">
    <source>
        <dbReference type="Proteomes" id="UP000234525"/>
    </source>
</evidence>
<reference evidence="19 20" key="4">
    <citation type="submission" date="2017-03" db="EMBL/GenBank/DDBJ databases">
        <authorList>
            <person name="Afonso C.L."/>
            <person name="Miller P.J."/>
            <person name="Scott M.A."/>
            <person name="Spackman E."/>
            <person name="Goraichik I."/>
            <person name="Dimitrov K.M."/>
            <person name="Suarez D.L."/>
            <person name="Swayne D.E."/>
        </authorList>
    </citation>
    <scope>NUCLEOTIDE SEQUENCE [LARGE SCALE GENOMIC DNA]</scope>
    <source>
        <strain evidence="11">6</strain>
        <strain evidence="20">6(3)</strain>
        <strain evidence="9">8</strain>
        <strain evidence="19">8(6)</strain>
        <strain evidence="10">ATCC 9175</strain>
        <strain evidence="8">CNRZ 920</strain>
    </source>
</reference>
<organism evidence="1 13">
    <name type="scientific">Brevibacterium aurantiacum</name>
    <dbReference type="NCBI Taxonomy" id="273384"/>
    <lineage>
        <taxon>Bacteria</taxon>
        <taxon>Bacillati</taxon>
        <taxon>Actinomycetota</taxon>
        <taxon>Actinomycetes</taxon>
        <taxon>Micrococcales</taxon>
        <taxon>Brevibacteriaceae</taxon>
        <taxon>Brevibacterium</taxon>
    </lineage>
</organism>
<evidence type="ECO:0000313" key="10">
    <source>
        <dbReference type="EMBL" id="SMX83333.1"/>
    </source>
</evidence>
<dbReference type="Proteomes" id="UP000217881">
    <property type="component" value="Unassembled WGS sequence"/>
</dbReference>
<evidence type="ECO:0000313" key="7">
    <source>
        <dbReference type="EMBL" id="PCC55307.1"/>
    </source>
</evidence>
<name>A0A1D7W3V9_BREAU</name>
<evidence type="ECO:0000313" key="17">
    <source>
        <dbReference type="Proteomes" id="UP000218620"/>
    </source>
</evidence>
<dbReference type="EMBL" id="FXZB01000013">
    <property type="protein sequence ID" value="SMX83333.1"/>
    <property type="molecule type" value="Genomic_DNA"/>
</dbReference>
<evidence type="ECO:0000313" key="11">
    <source>
        <dbReference type="EMBL" id="SMX94038.1"/>
    </source>
</evidence>
<evidence type="ECO:0000313" key="19">
    <source>
        <dbReference type="Proteomes" id="UP000234300"/>
    </source>
</evidence>
<sequence>MGLFKDIDDADSKYYFNLKTNKVERGLVSDADHRMGPYETEEVAQAALERAQARNEEWEEDDKKWNG</sequence>
<dbReference type="Proteomes" id="UP000297736">
    <property type="component" value="Unassembled WGS sequence"/>
</dbReference>
<evidence type="ECO:0000313" key="24">
    <source>
        <dbReference type="Proteomes" id="UP000297736"/>
    </source>
</evidence>
<evidence type="ECO:0000313" key="22">
    <source>
        <dbReference type="Proteomes" id="UP000282731"/>
    </source>
</evidence>
<dbReference type="Proteomes" id="UP000217564">
    <property type="component" value="Unassembled WGS sequence"/>
</dbReference>
<dbReference type="EMBL" id="NRGP01000009">
    <property type="protein sequence ID" value="PCC47304.1"/>
    <property type="molecule type" value="Genomic_DNA"/>
</dbReference>
<reference evidence="13" key="2">
    <citation type="submission" date="2016-09" db="EMBL/GenBank/DDBJ databases">
        <title>Complete Genome Sequence of Brevibacterium linens SMQ-1335.</title>
        <authorList>
            <person name="de Melo A.G."/>
            <person name="Labrie S.J."/>
            <person name="Dumaresq J."/>
            <person name="Roberts R.J."/>
            <person name="Tremblay D.M."/>
            <person name="Moineau S."/>
        </authorList>
    </citation>
    <scope>NUCLEOTIDE SEQUENCE [LARGE SCALE GENOMIC DNA]</scope>
    <source>
        <strain evidence="13">SMQ-1335</strain>
    </source>
</reference>
<dbReference type="EMBL" id="CP017150">
    <property type="protein sequence ID" value="AOP53655.1"/>
    <property type="molecule type" value="Genomic_DNA"/>
</dbReference>
<dbReference type="RefSeq" id="WP_009885210.1">
    <property type="nucleotide sequence ID" value="NZ_AAGP01000051.1"/>
</dbReference>
<dbReference type="Proteomes" id="UP000234300">
    <property type="component" value="Unassembled WGS sequence"/>
</dbReference>
<evidence type="ECO:0000313" key="5">
    <source>
        <dbReference type="EMBL" id="PCC41270.1"/>
    </source>
</evidence>
<evidence type="ECO:0000313" key="2">
    <source>
        <dbReference type="EMBL" id="AZT93524.1"/>
    </source>
</evidence>
<dbReference type="eggNOG" id="ENOG5033BD3">
    <property type="taxonomic scope" value="Bacteria"/>
</dbReference>
<reference evidence="18 21" key="5">
    <citation type="submission" date="2017-03" db="EMBL/GenBank/DDBJ databases">
        <authorList>
            <person name="Monnet C."/>
        </authorList>
    </citation>
    <scope>NUCLEOTIDE SEQUENCE [LARGE SCALE GENOMIC DNA]</scope>
    <source>
        <strain evidence="21">ATCC 9175</strain>
        <strain evidence="18">CNRZ 920</strain>
    </source>
</reference>
<dbReference type="Proteomes" id="UP000234327">
    <property type="component" value="Unassembled WGS sequence"/>
</dbReference>
<evidence type="ECO:0000313" key="6">
    <source>
        <dbReference type="EMBL" id="PCC47304.1"/>
    </source>
</evidence>
<dbReference type="AlphaFoldDB" id="A0A1D7W3V9"/>
<reference evidence="22 23" key="6">
    <citation type="submission" date="2017-12" db="EMBL/GenBank/DDBJ databases">
        <authorList>
            <person name="Levesque S."/>
        </authorList>
    </citation>
    <scope>NUCLEOTIDE SEQUENCE [LARGE SCALE GENOMIC DNA]</scope>
    <source>
        <strain evidence="2 23">SMQ-1417</strain>
        <strain evidence="3 22">SMQ-1420</strain>
    </source>
</reference>
<evidence type="ECO:0000313" key="20">
    <source>
        <dbReference type="Proteomes" id="UP000234327"/>
    </source>
</evidence>
<evidence type="ECO:0000313" key="15">
    <source>
        <dbReference type="Proteomes" id="UP000217881"/>
    </source>
</evidence>
<evidence type="ECO:0000313" key="16">
    <source>
        <dbReference type="Proteomes" id="UP000218377"/>
    </source>
</evidence>
<accession>A0A1D7W3V9</accession>